<proteinExistence type="predicted"/>
<reference evidence="1 2" key="1">
    <citation type="journal article" date="2019" name="Int. J. Syst. Evol. Microbiol.">
        <title>The Global Catalogue of Microorganisms (GCM) 10K type strain sequencing project: providing services to taxonomists for standard genome sequencing and annotation.</title>
        <authorList>
            <consortium name="The Broad Institute Genomics Platform"/>
            <consortium name="The Broad Institute Genome Sequencing Center for Infectious Disease"/>
            <person name="Wu L."/>
            <person name="Ma J."/>
        </authorList>
    </citation>
    <scope>NUCLEOTIDE SEQUENCE [LARGE SCALE GENOMIC DNA]</scope>
    <source>
        <strain evidence="1 2">JCM 14545</strain>
    </source>
</reference>
<comment type="caution">
    <text evidence="1">The sequence shown here is derived from an EMBL/GenBank/DDBJ whole genome shotgun (WGS) entry which is preliminary data.</text>
</comment>
<sequence length="114" mass="12342">MELWEELDRLRTGAPEPRVFGDPYETTAGTTIIPVSRIGGFGRVARPVGVFVVHDGAVQWAPATDHTRLALLAEIGGLTAAIIATIAVLRRPPWPDLSVRGLAALRERRIAARP</sequence>
<accession>A0ABN2RTY8</accession>
<protein>
    <submittedName>
        <fullName evidence="1">Uncharacterized protein</fullName>
    </submittedName>
</protein>
<evidence type="ECO:0000313" key="1">
    <source>
        <dbReference type="EMBL" id="GAA1974858.1"/>
    </source>
</evidence>
<name>A0ABN2RTY8_9PSEU</name>
<keyword evidence="2" id="KW-1185">Reference proteome</keyword>
<evidence type="ECO:0000313" key="2">
    <source>
        <dbReference type="Proteomes" id="UP001501116"/>
    </source>
</evidence>
<dbReference type="RefSeq" id="WP_344425600.1">
    <property type="nucleotide sequence ID" value="NZ_BAAANN010000025.1"/>
</dbReference>
<organism evidence="1 2">
    <name type="scientific">Amycolatopsis minnesotensis</name>
    <dbReference type="NCBI Taxonomy" id="337894"/>
    <lineage>
        <taxon>Bacteria</taxon>
        <taxon>Bacillati</taxon>
        <taxon>Actinomycetota</taxon>
        <taxon>Actinomycetes</taxon>
        <taxon>Pseudonocardiales</taxon>
        <taxon>Pseudonocardiaceae</taxon>
        <taxon>Amycolatopsis</taxon>
    </lineage>
</organism>
<gene>
    <name evidence="1" type="ORF">GCM10009754_57540</name>
</gene>
<dbReference type="EMBL" id="BAAANN010000025">
    <property type="protein sequence ID" value="GAA1974858.1"/>
    <property type="molecule type" value="Genomic_DNA"/>
</dbReference>
<dbReference type="Proteomes" id="UP001501116">
    <property type="component" value="Unassembled WGS sequence"/>
</dbReference>